<keyword evidence="1" id="KW-1133">Transmembrane helix</keyword>
<evidence type="ECO:0000313" key="3">
    <source>
        <dbReference type="Proteomes" id="UP001500618"/>
    </source>
</evidence>
<feature type="transmembrane region" description="Helical" evidence="1">
    <location>
        <begin position="7"/>
        <end position="26"/>
    </location>
</feature>
<keyword evidence="1" id="KW-0472">Membrane</keyword>
<protein>
    <submittedName>
        <fullName evidence="2">Uncharacterized protein</fullName>
    </submittedName>
</protein>
<dbReference type="EMBL" id="BAAANY010000007">
    <property type="protein sequence ID" value="GAA1669073.1"/>
    <property type="molecule type" value="Genomic_DNA"/>
</dbReference>
<keyword evidence="3" id="KW-1185">Reference proteome</keyword>
<reference evidence="3" key="1">
    <citation type="journal article" date="2019" name="Int. J. Syst. Evol. Microbiol.">
        <title>The Global Catalogue of Microorganisms (GCM) 10K type strain sequencing project: providing services to taxonomists for standard genome sequencing and annotation.</title>
        <authorList>
            <consortium name="The Broad Institute Genomics Platform"/>
            <consortium name="The Broad Institute Genome Sequencing Center for Infectious Disease"/>
            <person name="Wu L."/>
            <person name="Ma J."/>
        </authorList>
    </citation>
    <scope>NUCLEOTIDE SEQUENCE [LARGE SCALE GENOMIC DNA]</scope>
    <source>
        <strain evidence="3">JCM 14718</strain>
    </source>
</reference>
<evidence type="ECO:0000256" key="1">
    <source>
        <dbReference type="SAM" id="Phobius"/>
    </source>
</evidence>
<dbReference type="Proteomes" id="UP001500618">
    <property type="component" value="Unassembled WGS sequence"/>
</dbReference>
<sequence>MKRHETDALSLIFGLLFLAGAAWWGIYEIFQASEVPVTLAVAITLVVIGAVGLMTAVPRRRTAIQPAVIQPAVIPAEPVVPTEPAAVDFIKKEDDTVIGD</sequence>
<comment type="caution">
    <text evidence="2">The sequence shown here is derived from an EMBL/GenBank/DDBJ whole genome shotgun (WGS) entry which is preliminary data.</text>
</comment>
<proteinExistence type="predicted"/>
<keyword evidence="1" id="KW-0812">Transmembrane</keyword>
<name>A0ABP4S8M2_9ACTN</name>
<evidence type="ECO:0000313" key="2">
    <source>
        <dbReference type="EMBL" id="GAA1669073.1"/>
    </source>
</evidence>
<organism evidence="2 3">
    <name type="scientific">Fodinicola feengrottensis</name>
    <dbReference type="NCBI Taxonomy" id="435914"/>
    <lineage>
        <taxon>Bacteria</taxon>
        <taxon>Bacillati</taxon>
        <taxon>Actinomycetota</taxon>
        <taxon>Actinomycetes</taxon>
        <taxon>Mycobacteriales</taxon>
        <taxon>Fodinicola</taxon>
    </lineage>
</organism>
<feature type="transmembrane region" description="Helical" evidence="1">
    <location>
        <begin position="38"/>
        <end position="57"/>
    </location>
</feature>
<gene>
    <name evidence="2" type="ORF">GCM10009765_18190</name>
</gene>
<dbReference type="RefSeq" id="WP_163570636.1">
    <property type="nucleotide sequence ID" value="NZ_BAAANY010000007.1"/>
</dbReference>
<accession>A0ABP4S8M2</accession>